<proteinExistence type="predicted"/>
<protein>
    <submittedName>
        <fullName evidence="1">Uncharacterized protein</fullName>
    </submittedName>
</protein>
<name>A0A1X0QCW6_9MICR</name>
<organism evidence="1 2">
    <name type="scientific">Hepatospora eriocheir</name>
    <dbReference type="NCBI Taxonomy" id="1081669"/>
    <lineage>
        <taxon>Eukaryota</taxon>
        <taxon>Fungi</taxon>
        <taxon>Fungi incertae sedis</taxon>
        <taxon>Microsporidia</taxon>
        <taxon>Hepatosporidae</taxon>
        <taxon>Hepatospora</taxon>
    </lineage>
</organism>
<keyword evidence="2" id="KW-1185">Reference proteome</keyword>
<dbReference type="EMBL" id="LVKB01000015">
    <property type="protein sequence ID" value="ORD97659.1"/>
    <property type="molecule type" value="Genomic_DNA"/>
</dbReference>
<comment type="caution">
    <text evidence="1">The sequence shown here is derived from an EMBL/GenBank/DDBJ whole genome shotgun (WGS) entry which is preliminary data.</text>
</comment>
<dbReference type="VEuPathDB" id="MicrosporidiaDB:HERIO_512"/>
<sequence length="80" mass="9377">MYIIQNVDRFVRVEITITTRIYKQIIAQKNNTSARKMGLVEYIFKHDNDLKHTSSYIANCINEKTLIHKFALLESRSSSN</sequence>
<dbReference type="OrthoDB" id="5151590at2759"/>
<evidence type="ECO:0000313" key="2">
    <source>
        <dbReference type="Proteomes" id="UP000192356"/>
    </source>
</evidence>
<dbReference type="AlphaFoldDB" id="A0A1X0QCW6"/>
<accession>A0A1X0QCW6</accession>
<dbReference type="Proteomes" id="UP000192356">
    <property type="component" value="Unassembled WGS sequence"/>
</dbReference>
<reference evidence="1 2" key="1">
    <citation type="journal article" date="2017" name="Environ. Microbiol.">
        <title>Decay of the glycolytic pathway and adaptation to intranuclear parasitism within Enterocytozoonidae microsporidia.</title>
        <authorList>
            <person name="Wiredu Boakye D."/>
            <person name="Jaroenlak P."/>
            <person name="Prachumwat A."/>
            <person name="Williams T.A."/>
            <person name="Bateman K.S."/>
            <person name="Itsathitphaisarn O."/>
            <person name="Sritunyalucksana K."/>
            <person name="Paszkiewicz K.H."/>
            <person name="Moore K.A."/>
            <person name="Stentiford G.D."/>
            <person name="Williams B.A."/>
        </authorList>
    </citation>
    <scope>NUCLEOTIDE SEQUENCE [LARGE SCALE GENOMIC DNA]</scope>
    <source>
        <strain evidence="1 2">GB1</strain>
    </source>
</reference>
<gene>
    <name evidence="1" type="ORF">HERIO_512</name>
</gene>
<evidence type="ECO:0000313" key="1">
    <source>
        <dbReference type="EMBL" id="ORD97659.1"/>
    </source>
</evidence>